<dbReference type="RefSeq" id="XP_024340416.1">
    <property type="nucleotide sequence ID" value="XM_024485096.1"/>
</dbReference>
<proteinExistence type="predicted"/>
<reference evidence="1 2" key="1">
    <citation type="submission" date="2017-04" db="EMBL/GenBank/DDBJ databases">
        <title>Genome Sequence of the Model Brown-Rot Fungus Postia placenta SB12.</title>
        <authorList>
            <consortium name="DOE Joint Genome Institute"/>
            <person name="Gaskell J."/>
            <person name="Kersten P."/>
            <person name="Larrondo L.F."/>
            <person name="Canessa P."/>
            <person name="Martinez D."/>
            <person name="Hibbett D."/>
            <person name="Schmoll M."/>
            <person name="Kubicek C.P."/>
            <person name="Martinez A.T."/>
            <person name="Yadav J."/>
            <person name="Master E."/>
            <person name="Magnuson J.K."/>
            <person name="James T."/>
            <person name="Yaver D."/>
            <person name="Berka R."/>
            <person name="Labutti K."/>
            <person name="Lipzen A."/>
            <person name="Aerts A."/>
            <person name="Barry K."/>
            <person name="Henrissat B."/>
            <person name="Blanchette R."/>
            <person name="Grigoriev I."/>
            <person name="Cullen D."/>
        </authorList>
    </citation>
    <scope>NUCLEOTIDE SEQUENCE [LARGE SCALE GENOMIC DNA]</scope>
    <source>
        <strain evidence="1 2">MAD-698-R-SB12</strain>
    </source>
</reference>
<keyword evidence="2" id="KW-1185">Reference proteome</keyword>
<protein>
    <recommendedName>
        <fullName evidence="3">DEAD/DEAH box helicase domain-containing protein</fullName>
    </recommendedName>
</protein>
<dbReference type="EMBL" id="KZ110595">
    <property type="protein sequence ID" value="OSX63622.1"/>
    <property type="molecule type" value="Genomic_DNA"/>
</dbReference>
<dbReference type="InterPro" id="IPR027417">
    <property type="entry name" value="P-loop_NTPase"/>
</dbReference>
<name>A0A1X6N584_9APHY</name>
<sequence length="214" mass="24199">MAPAISTLAEFSYGLSTLSVSILKKACEEAAKTHQYSSAETRRRIIDEFTRVFDGRQPYDWQIDVTEAILLCSRHCVDCMVIAGTGAGKTMPFVMPLLLDETKKKMHFKKLGITAMAVNGDVYNTKLYKELEDHKHCTILTLPEMCLQHPQFSRLLCTPDFMKNISAIAHSDTERMQCIECFCRCPAALQIDCDQFLAETIAVRTREHEHCNGV</sequence>
<dbReference type="OrthoDB" id="2499463at2759"/>
<evidence type="ECO:0008006" key="3">
    <source>
        <dbReference type="Google" id="ProtNLM"/>
    </source>
</evidence>
<dbReference type="AlphaFoldDB" id="A0A1X6N584"/>
<dbReference type="Proteomes" id="UP000194127">
    <property type="component" value="Unassembled WGS sequence"/>
</dbReference>
<dbReference type="GeneID" id="36330045"/>
<dbReference type="Gene3D" id="3.40.50.300">
    <property type="entry name" value="P-loop containing nucleotide triphosphate hydrolases"/>
    <property type="match status" value="1"/>
</dbReference>
<gene>
    <name evidence="1" type="ORF">POSPLADRAFT_1139909</name>
</gene>
<evidence type="ECO:0000313" key="1">
    <source>
        <dbReference type="EMBL" id="OSX63622.1"/>
    </source>
</evidence>
<organism evidence="1 2">
    <name type="scientific">Postia placenta MAD-698-R-SB12</name>
    <dbReference type="NCBI Taxonomy" id="670580"/>
    <lineage>
        <taxon>Eukaryota</taxon>
        <taxon>Fungi</taxon>
        <taxon>Dikarya</taxon>
        <taxon>Basidiomycota</taxon>
        <taxon>Agaricomycotina</taxon>
        <taxon>Agaricomycetes</taxon>
        <taxon>Polyporales</taxon>
        <taxon>Adustoporiaceae</taxon>
        <taxon>Rhodonia</taxon>
    </lineage>
</organism>
<dbReference type="STRING" id="670580.A0A1X6N584"/>
<accession>A0A1X6N584</accession>
<dbReference type="SUPFAM" id="SSF52540">
    <property type="entry name" value="P-loop containing nucleoside triphosphate hydrolases"/>
    <property type="match status" value="1"/>
</dbReference>
<evidence type="ECO:0000313" key="2">
    <source>
        <dbReference type="Proteomes" id="UP000194127"/>
    </source>
</evidence>